<comment type="similarity">
    <text evidence="3">Belongs to the PDCD10 family.</text>
</comment>
<dbReference type="InterPro" id="IPR053750">
    <property type="entry name" value="PDCD10_Homolog"/>
</dbReference>
<evidence type="ECO:0000313" key="8">
    <source>
        <dbReference type="EMBL" id="KAI6654371.1"/>
    </source>
</evidence>
<keyword evidence="5" id="KW-0963">Cytoplasm</keyword>
<name>A0AAV7K281_9METZ</name>
<dbReference type="Pfam" id="PF20929">
    <property type="entry name" value="PDCD10_N"/>
    <property type="match status" value="1"/>
</dbReference>
<dbReference type="Gene3D" id="1.20.120.1950">
    <property type="match status" value="1"/>
</dbReference>
<gene>
    <name evidence="8" type="ORF">LOD99_768</name>
</gene>
<evidence type="ECO:0000259" key="7">
    <source>
        <dbReference type="Pfam" id="PF20929"/>
    </source>
</evidence>
<dbReference type="Pfam" id="PF06840">
    <property type="entry name" value="PDC10_C"/>
    <property type="match status" value="1"/>
</dbReference>
<evidence type="ECO:0000256" key="2">
    <source>
        <dbReference type="ARBA" id="ARBA00004496"/>
    </source>
</evidence>
<comment type="subcellular location">
    <subcellularLocation>
        <location evidence="1">Cell membrane</location>
        <topology evidence="1">Peripheral membrane protein</topology>
    </subcellularLocation>
    <subcellularLocation>
        <location evidence="2">Cytoplasm</location>
    </subcellularLocation>
</comment>
<sequence>MDTATPPMNSLSAQHEEKQNMSLALHVILLPLFEEMELQGEKNLSVLQTLRTAFNNAEKENIGFAQNFIECILEAESLNINMSEILLKLASIDCPEFTLTRTETEFRYLNQRSKALRTTLSRIPEQIQDRSRFLQTIKDIAAAIKDVLDAVNDACKKYPMLTNIHGTKRHIDQNKKIFIKHSKSFSDTLKAYFKDGRADRVFESANRLINQTNELMRSFKSA</sequence>
<dbReference type="InterPro" id="IPR048288">
    <property type="entry name" value="PDCD10_N"/>
</dbReference>
<evidence type="ECO:0000256" key="4">
    <source>
        <dbReference type="ARBA" id="ARBA00022475"/>
    </source>
</evidence>
<dbReference type="PANTHER" id="PTHR13250">
    <property type="entry name" value="TF-1 CELL APOPTOSIS RELATED PROTEIN-15"/>
    <property type="match status" value="1"/>
</dbReference>
<dbReference type="GO" id="GO:0005737">
    <property type="term" value="C:cytoplasm"/>
    <property type="evidence" value="ECO:0007669"/>
    <property type="project" value="UniProtKB-SubCell"/>
</dbReference>
<dbReference type="Proteomes" id="UP001165289">
    <property type="component" value="Unassembled WGS sequence"/>
</dbReference>
<dbReference type="AlphaFoldDB" id="A0AAV7K281"/>
<evidence type="ECO:0000256" key="6">
    <source>
        <dbReference type="ARBA" id="ARBA00023136"/>
    </source>
</evidence>
<dbReference type="GO" id="GO:1903358">
    <property type="term" value="P:regulation of Golgi organization"/>
    <property type="evidence" value="ECO:0007669"/>
    <property type="project" value="TreeGrafter"/>
</dbReference>
<comment type="caution">
    <text evidence="8">The sequence shown here is derived from an EMBL/GenBank/DDBJ whole genome shotgun (WGS) entry which is preliminary data.</text>
</comment>
<proteinExistence type="inferred from homology"/>
<dbReference type="EMBL" id="JAKMXF010000222">
    <property type="protein sequence ID" value="KAI6654371.1"/>
    <property type="molecule type" value="Genomic_DNA"/>
</dbReference>
<organism evidence="8 9">
    <name type="scientific">Oopsacas minuta</name>
    <dbReference type="NCBI Taxonomy" id="111878"/>
    <lineage>
        <taxon>Eukaryota</taxon>
        <taxon>Metazoa</taxon>
        <taxon>Porifera</taxon>
        <taxon>Hexactinellida</taxon>
        <taxon>Hexasterophora</taxon>
        <taxon>Lyssacinosida</taxon>
        <taxon>Leucopsacidae</taxon>
        <taxon>Oopsacas</taxon>
    </lineage>
</organism>
<accession>A0AAV7K281</accession>
<keyword evidence="4" id="KW-1003">Cell membrane</keyword>
<dbReference type="GO" id="GO:0005886">
    <property type="term" value="C:plasma membrane"/>
    <property type="evidence" value="ECO:0007669"/>
    <property type="project" value="UniProtKB-SubCell"/>
</dbReference>
<protein>
    <submittedName>
        <fullName evidence="8">Programmed cell death protein 10-like</fullName>
    </submittedName>
</protein>
<dbReference type="GO" id="GO:0019901">
    <property type="term" value="F:protein kinase binding"/>
    <property type="evidence" value="ECO:0007669"/>
    <property type="project" value="TreeGrafter"/>
</dbReference>
<keyword evidence="9" id="KW-1185">Reference proteome</keyword>
<keyword evidence="6" id="KW-0472">Membrane</keyword>
<evidence type="ECO:0000313" key="9">
    <source>
        <dbReference type="Proteomes" id="UP001165289"/>
    </source>
</evidence>
<evidence type="ECO:0000256" key="1">
    <source>
        <dbReference type="ARBA" id="ARBA00004202"/>
    </source>
</evidence>
<reference evidence="8 9" key="1">
    <citation type="journal article" date="2023" name="BMC Biol.">
        <title>The compact genome of the sponge Oopsacas minuta (Hexactinellida) is lacking key metazoan core genes.</title>
        <authorList>
            <person name="Santini S."/>
            <person name="Schenkelaars Q."/>
            <person name="Jourda C."/>
            <person name="Duchesne M."/>
            <person name="Belahbib H."/>
            <person name="Rocher C."/>
            <person name="Selva M."/>
            <person name="Riesgo A."/>
            <person name="Vervoort M."/>
            <person name="Leys S.P."/>
            <person name="Kodjabachian L."/>
            <person name="Le Bivic A."/>
            <person name="Borchiellini C."/>
            <person name="Claverie J.M."/>
            <person name="Renard E."/>
        </authorList>
    </citation>
    <scope>NUCLEOTIDE SEQUENCE [LARGE SCALE GENOMIC DNA]</scope>
    <source>
        <strain evidence="8">SPO-2</strain>
    </source>
</reference>
<feature type="domain" description="Programmed cell death protein 10 dimerisation" evidence="7">
    <location>
        <begin position="21"/>
        <end position="79"/>
    </location>
</feature>
<dbReference type="InterPro" id="IPR009652">
    <property type="entry name" value="PDCD10"/>
</dbReference>
<dbReference type="GO" id="GO:0090443">
    <property type="term" value="C:FAR/SIN/STRIPAK complex"/>
    <property type="evidence" value="ECO:0007669"/>
    <property type="project" value="TreeGrafter"/>
</dbReference>
<evidence type="ECO:0000256" key="5">
    <source>
        <dbReference type="ARBA" id="ARBA00022490"/>
    </source>
</evidence>
<dbReference type="PANTHER" id="PTHR13250:SF1">
    <property type="entry name" value="PROGRAMMED CELL DEATH PROTEIN 10"/>
    <property type="match status" value="1"/>
</dbReference>
<evidence type="ECO:0000256" key="3">
    <source>
        <dbReference type="ARBA" id="ARBA00009181"/>
    </source>
</evidence>